<gene>
    <name evidence="2" type="ORF">GJ744_001723</name>
</gene>
<dbReference type="AlphaFoldDB" id="A0A8H7E0Y6"/>
<evidence type="ECO:0000313" key="2">
    <source>
        <dbReference type="EMBL" id="KAF7504790.1"/>
    </source>
</evidence>
<sequence>MQLSRLMQLLRFNQSNIESRQISVDQSTSLPSSKTAAALADTTLTINPSCASPDEAGVKNAVPAVETTVVLAVHEGAADINATASTKESAAVDTTARCQPSSIPTPRHQSNSPTLADTAPSLLL</sequence>
<feature type="compositionally biased region" description="Polar residues" evidence="1">
    <location>
        <begin position="96"/>
        <end position="115"/>
    </location>
</feature>
<dbReference type="Proteomes" id="UP000606974">
    <property type="component" value="Unassembled WGS sequence"/>
</dbReference>
<comment type="caution">
    <text evidence="2">The sequence shown here is derived from an EMBL/GenBank/DDBJ whole genome shotgun (WGS) entry which is preliminary data.</text>
</comment>
<keyword evidence="3" id="KW-1185">Reference proteome</keyword>
<evidence type="ECO:0000256" key="1">
    <source>
        <dbReference type="SAM" id="MobiDB-lite"/>
    </source>
</evidence>
<evidence type="ECO:0000313" key="3">
    <source>
        <dbReference type="Proteomes" id="UP000606974"/>
    </source>
</evidence>
<reference evidence="2" key="1">
    <citation type="submission" date="2020-02" db="EMBL/GenBank/DDBJ databases">
        <authorList>
            <person name="Palmer J.M."/>
        </authorList>
    </citation>
    <scope>NUCLEOTIDE SEQUENCE</scope>
    <source>
        <strain evidence="2">EPUS1.4</strain>
        <tissue evidence="2">Thallus</tissue>
    </source>
</reference>
<dbReference type="EMBL" id="JAACFV010000127">
    <property type="protein sequence ID" value="KAF7504790.1"/>
    <property type="molecule type" value="Genomic_DNA"/>
</dbReference>
<proteinExistence type="predicted"/>
<protein>
    <submittedName>
        <fullName evidence="2">Uncharacterized protein</fullName>
    </submittedName>
</protein>
<name>A0A8H7E0Y6_9EURO</name>
<feature type="region of interest" description="Disordered" evidence="1">
    <location>
        <begin position="84"/>
        <end position="124"/>
    </location>
</feature>
<accession>A0A8H7E0Y6</accession>
<organism evidence="2 3">
    <name type="scientific">Endocarpon pusillum</name>
    <dbReference type="NCBI Taxonomy" id="364733"/>
    <lineage>
        <taxon>Eukaryota</taxon>
        <taxon>Fungi</taxon>
        <taxon>Dikarya</taxon>
        <taxon>Ascomycota</taxon>
        <taxon>Pezizomycotina</taxon>
        <taxon>Eurotiomycetes</taxon>
        <taxon>Chaetothyriomycetidae</taxon>
        <taxon>Verrucariales</taxon>
        <taxon>Verrucariaceae</taxon>
        <taxon>Endocarpon</taxon>
    </lineage>
</organism>